<proteinExistence type="predicted"/>
<keyword evidence="3" id="KW-1185">Reference proteome</keyword>
<dbReference type="InterPro" id="IPR024775">
    <property type="entry name" value="DinB-like"/>
</dbReference>
<comment type="caution">
    <text evidence="2">The sequence shown here is derived from an EMBL/GenBank/DDBJ whole genome shotgun (WGS) entry which is preliminary data.</text>
</comment>
<dbReference type="AlphaFoldDB" id="A0A6L8V3M7"/>
<dbReference type="Pfam" id="PF12867">
    <property type="entry name" value="DinB_2"/>
    <property type="match status" value="1"/>
</dbReference>
<dbReference type="EMBL" id="WTUZ01000021">
    <property type="protein sequence ID" value="MZQ84232.1"/>
    <property type="molecule type" value="Genomic_DNA"/>
</dbReference>
<dbReference type="SUPFAM" id="SSF109854">
    <property type="entry name" value="DinB/YfiT-like putative metalloenzymes"/>
    <property type="match status" value="1"/>
</dbReference>
<name>A0A6L8V3M7_9BACL</name>
<feature type="domain" description="DinB-like" evidence="1">
    <location>
        <begin position="30"/>
        <end position="163"/>
    </location>
</feature>
<reference evidence="2 3" key="1">
    <citation type="submission" date="2019-12" db="EMBL/GenBank/DDBJ databases">
        <title>Paenibacillus sp. nov. sp. isolated from soil.</title>
        <authorList>
            <person name="Kim J."/>
            <person name="Jeong S.E."/>
            <person name="Jung H.S."/>
            <person name="Jeon C.O."/>
        </authorList>
    </citation>
    <scope>NUCLEOTIDE SEQUENCE [LARGE SCALE GENOMIC DNA]</scope>
    <source>
        <strain evidence="2 3">5J-6</strain>
    </source>
</reference>
<dbReference type="Gene3D" id="1.20.120.450">
    <property type="entry name" value="dinb family like domain"/>
    <property type="match status" value="1"/>
</dbReference>
<dbReference type="InterPro" id="IPR034660">
    <property type="entry name" value="DinB/YfiT-like"/>
</dbReference>
<accession>A0A6L8V3M7</accession>
<protein>
    <submittedName>
        <fullName evidence="2">DinB family protein</fullName>
    </submittedName>
</protein>
<dbReference type="Proteomes" id="UP000481087">
    <property type="component" value="Unassembled WGS sequence"/>
</dbReference>
<evidence type="ECO:0000313" key="3">
    <source>
        <dbReference type="Proteomes" id="UP000481087"/>
    </source>
</evidence>
<sequence length="170" mass="19615">MLKRPGKDEYAPYYETYISKVPDEDYEVFLQRQLDEILALFVQFDNEKTLYRYAPGKWSLKEVLGHITDTERVMSYRMLRIARGDSTVLPGFDQDVFIANTSFDEVSIEVLLHDFKAVRQSTLTLLQTIADSAWSRQGNVSTFDITARGLAYVIAGHAEHHVSIVQERYL</sequence>
<dbReference type="RefSeq" id="WP_161408362.1">
    <property type="nucleotide sequence ID" value="NZ_WTUZ01000021.1"/>
</dbReference>
<evidence type="ECO:0000313" key="2">
    <source>
        <dbReference type="EMBL" id="MZQ84232.1"/>
    </source>
</evidence>
<evidence type="ECO:0000259" key="1">
    <source>
        <dbReference type="Pfam" id="PF12867"/>
    </source>
</evidence>
<gene>
    <name evidence="2" type="ORF">GQF01_19130</name>
</gene>
<organism evidence="2 3">
    <name type="scientific">Paenibacillus silvestris</name>
    <dbReference type="NCBI Taxonomy" id="2606219"/>
    <lineage>
        <taxon>Bacteria</taxon>
        <taxon>Bacillati</taxon>
        <taxon>Bacillota</taxon>
        <taxon>Bacilli</taxon>
        <taxon>Bacillales</taxon>
        <taxon>Paenibacillaceae</taxon>
        <taxon>Paenibacillus</taxon>
    </lineage>
</organism>